<dbReference type="InterPro" id="IPR011466">
    <property type="entry name" value="DUF1572"/>
</dbReference>
<dbReference type="RefSeq" id="WP_258213161.1">
    <property type="nucleotide sequence ID" value="NZ_JANQBD010000006.1"/>
</dbReference>
<dbReference type="EMBL" id="JANQBD010000006">
    <property type="protein sequence ID" value="MCR8631565.1"/>
    <property type="molecule type" value="Genomic_DNA"/>
</dbReference>
<evidence type="ECO:0000313" key="2">
    <source>
        <dbReference type="Proteomes" id="UP001300012"/>
    </source>
</evidence>
<sequence length="166" mass="19484">MDPLTSLIESFLWKFRGERKWVPILIEQLSEEDIVWRPTAESNSIANLVAHIWGTVHQRVEIIFFNIPDTRDRDEEFRIGLVMSKEEALDLIIRSFDIIIHVLEDMKSKPEILLSQPYVNMAPLKYSALNNQSTVLDVMMQMMNHLPYHTGQITYIAKMRKGQLNW</sequence>
<accession>A0ABT1YFS4</accession>
<dbReference type="Pfam" id="PF07609">
    <property type="entry name" value="DUF1572"/>
    <property type="match status" value="1"/>
</dbReference>
<comment type="caution">
    <text evidence="1">The sequence shown here is derived from an EMBL/GenBank/DDBJ whole genome shotgun (WGS) entry which is preliminary data.</text>
</comment>
<evidence type="ECO:0000313" key="1">
    <source>
        <dbReference type="EMBL" id="MCR8631565.1"/>
    </source>
</evidence>
<dbReference type="SUPFAM" id="SSF109854">
    <property type="entry name" value="DinB/YfiT-like putative metalloenzymes"/>
    <property type="match status" value="1"/>
</dbReference>
<dbReference type="InterPro" id="IPR034660">
    <property type="entry name" value="DinB/YfiT-like"/>
</dbReference>
<protein>
    <submittedName>
        <fullName evidence="1">DUF1572 domain-containing protein</fullName>
    </submittedName>
</protein>
<name>A0ABT1YFS4_9BACL</name>
<gene>
    <name evidence="1" type="ORF">NV381_10160</name>
</gene>
<organism evidence="1 2">
    <name type="scientific">Paenibacillus radicis</name>
    <name type="common">ex Xue et al. 2023</name>
    <dbReference type="NCBI Taxonomy" id="2972489"/>
    <lineage>
        <taxon>Bacteria</taxon>
        <taxon>Bacillati</taxon>
        <taxon>Bacillota</taxon>
        <taxon>Bacilli</taxon>
        <taxon>Bacillales</taxon>
        <taxon>Paenibacillaceae</taxon>
        <taxon>Paenibacillus</taxon>
    </lineage>
</organism>
<keyword evidence="2" id="KW-1185">Reference proteome</keyword>
<dbReference type="Gene3D" id="1.20.120.450">
    <property type="entry name" value="dinb family like domain"/>
    <property type="match status" value="1"/>
</dbReference>
<proteinExistence type="predicted"/>
<reference evidence="1 2" key="1">
    <citation type="submission" date="2022-08" db="EMBL/GenBank/DDBJ databases">
        <title>Paenibacillus endoradicis sp. nov., Paenibacillus radicibacter sp. nov and Paenibacillus pararadicis sp. nov., three cold-adapted plant growth-promoting bacteria isolated from root of Larix gmelinii in Great Khingan.</title>
        <authorList>
            <person name="Xue H."/>
        </authorList>
    </citation>
    <scope>NUCLEOTIDE SEQUENCE [LARGE SCALE GENOMIC DNA]</scope>
    <source>
        <strain evidence="1 2">N5-1-1-5</strain>
    </source>
</reference>
<dbReference type="Proteomes" id="UP001300012">
    <property type="component" value="Unassembled WGS sequence"/>
</dbReference>